<dbReference type="EMBL" id="JBHUDI010000001">
    <property type="protein sequence ID" value="MFD1562027.1"/>
    <property type="molecule type" value="Genomic_DNA"/>
</dbReference>
<name>A0ABD6BAG4_9EURY</name>
<protein>
    <submittedName>
        <fullName evidence="1">Uncharacterized protein</fullName>
    </submittedName>
</protein>
<dbReference type="AlphaFoldDB" id="A0ABD6BAG4"/>
<gene>
    <name evidence="1" type="ORF">ACFR99_00365</name>
</gene>
<evidence type="ECO:0000313" key="2">
    <source>
        <dbReference type="Proteomes" id="UP001597076"/>
    </source>
</evidence>
<keyword evidence="2" id="KW-1185">Reference proteome</keyword>
<proteinExistence type="predicted"/>
<sequence>MAAQRHLGANSGWGAVFLAGRVGSADRTSAPISARLGSTLLEREETL</sequence>
<organism evidence="1 2">
    <name type="scientific">Haloarchaeobius amylolyticus</name>
    <dbReference type="NCBI Taxonomy" id="1198296"/>
    <lineage>
        <taxon>Archaea</taxon>
        <taxon>Methanobacteriati</taxon>
        <taxon>Methanobacteriota</taxon>
        <taxon>Stenosarchaea group</taxon>
        <taxon>Halobacteria</taxon>
        <taxon>Halobacteriales</taxon>
        <taxon>Halorubellaceae</taxon>
        <taxon>Haloarchaeobius</taxon>
    </lineage>
</organism>
<evidence type="ECO:0000313" key="1">
    <source>
        <dbReference type="EMBL" id="MFD1562027.1"/>
    </source>
</evidence>
<dbReference type="RefSeq" id="WP_390283187.1">
    <property type="nucleotide sequence ID" value="NZ_JBHUDI010000001.1"/>
</dbReference>
<dbReference type="Proteomes" id="UP001597076">
    <property type="component" value="Unassembled WGS sequence"/>
</dbReference>
<comment type="caution">
    <text evidence="1">The sequence shown here is derived from an EMBL/GenBank/DDBJ whole genome shotgun (WGS) entry which is preliminary data.</text>
</comment>
<reference evidence="1 2" key="1">
    <citation type="journal article" date="2019" name="Int. J. Syst. Evol. Microbiol.">
        <title>The Global Catalogue of Microorganisms (GCM) 10K type strain sequencing project: providing services to taxonomists for standard genome sequencing and annotation.</title>
        <authorList>
            <consortium name="The Broad Institute Genomics Platform"/>
            <consortium name="The Broad Institute Genome Sequencing Center for Infectious Disease"/>
            <person name="Wu L."/>
            <person name="Ma J."/>
        </authorList>
    </citation>
    <scope>NUCLEOTIDE SEQUENCE [LARGE SCALE GENOMIC DNA]</scope>
    <source>
        <strain evidence="1 2">CGMCC 1.12230</strain>
    </source>
</reference>
<accession>A0ABD6BAG4</accession>